<feature type="domain" description="HTH iclR-type" evidence="4">
    <location>
        <begin position="22"/>
        <end position="81"/>
    </location>
</feature>
<dbReference type="InterPro" id="IPR005471">
    <property type="entry name" value="Tscrpt_reg_IclR_N"/>
</dbReference>
<dbReference type="InterPro" id="IPR050707">
    <property type="entry name" value="HTH_MetabolicPath_Reg"/>
</dbReference>
<name>A0A3N6MEX5_NATCH</name>
<keyword evidence="3" id="KW-0804">Transcription</keyword>
<dbReference type="Gene3D" id="3.30.450.40">
    <property type="match status" value="1"/>
</dbReference>
<dbReference type="AlphaFoldDB" id="A0A3N6MEX5"/>
<keyword evidence="1" id="KW-0805">Transcription regulation</keyword>
<keyword evidence="2" id="KW-0238">DNA-binding</keyword>
<dbReference type="Pfam" id="PF09339">
    <property type="entry name" value="HTH_IclR"/>
    <property type="match status" value="1"/>
</dbReference>
<dbReference type="Gene3D" id="1.10.10.10">
    <property type="entry name" value="Winged helix-like DNA-binding domain superfamily/Winged helix DNA-binding domain"/>
    <property type="match status" value="1"/>
</dbReference>
<organism evidence="6 7">
    <name type="scientific">Natrarchaeobius chitinivorans</name>
    <dbReference type="NCBI Taxonomy" id="1679083"/>
    <lineage>
        <taxon>Archaea</taxon>
        <taxon>Methanobacteriati</taxon>
        <taxon>Methanobacteriota</taxon>
        <taxon>Stenosarchaea group</taxon>
        <taxon>Halobacteria</taxon>
        <taxon>Halobacteriales</taxon>
        <taxon>Natrialbaceae</taxon>
        <taxon>Natrarchaeobius</taxon>
    </lineage>
</organism>
<evidence type="ECO:0000313" key="6">
    <source>
        <dbReference type="EMBL" id="RQG94181.1"/>
    </source>
</evidence>
<dbReference type="InterPro" id="IPR014757">
    <property type="entry name" value="Tscrpt_reg_IclR_C"/>
</dbReference>
<dbReference type="PROSITE" id="PS51078">
    <property type="entry name" value="ICLR_ED"/>
    <property type="match status" value="1"/>
</dbReference>
<evidence type="ECO:0000259" key="5">
    <source>
        <dbReference type="PROSITE" id="PS51078"/>
    </source>
</evidence>
<dbReference type="SMART" id="SM00346">
    <property type="entry name" value="HTH_ICLR"/>
    <property type="match status" value="1"/>
</dbReference>
<dbReference type="InterPro" id="IPR011991">
    <property type="entry name" value="ArsR-like_HTH"/>
</dbReference>
<dbReference type="InterPro" id="IPR029016">
    <property type="entry name" value="GAF-like_dom_sf"/>
</dbReference>
<dbReference type="PROSITE" id="PS51077">
    <property type="entry name" value="HTH_ICLR"/>
    <property type="match status" value="1"/>
</dbReference>
<gene>
    <name evidence="6" type="ORF">EA473_12450</name>
</gene>
<dbReference type="GO" id="GO:0045892">
    <property type="term" value="P:negative regulation of DNA-templated transcription"/>
    <property type="evidence" value="ECO:0007669"/>
    <property type="project" value="TreeGrafter"/>
</dbReference>
<accession>A0A3N6MEX5</accession>
<dbReference type="Proteomes" id="UP000282323">
    <property type="component" value="Unassembled WGS sequence"/>
</dbReference>
<dbReference type="InterPro" id="IPR036390">
    <property type="entry name" value="WH_DNA-bd_sf"/>
</dbReference>
<evidence type="ECO:0000256" key="1">
    <source>
        <dbReference type="ARBA" id="ARBA00023015"/>
    </source>
</evidence>
<dbReference type="InterPro" id="IPR036388">
    <property type="entry name" value="WH-like_DNA-bd_sf"/>
</dbReference>
<reference evidence="6 7" key="1">
    <citation type="submission" date="2018-10" db="EMBL/GenBank/DDBJ databases">
        <title>Natrarchaeobius chitinivorans gen. nov., sp. nov., and Natrarchaeobius haloalkaliphilus sp. nov., alkaliphilic, chitin-utilizing haloarchaea from hypersaline alkaline lakes.</title>
        <authorList>
            <person name="Sorokin D.Y."/>
            <person name="Elcheninov A.G."/>
            <person name="Kostrikina N.A."/>
            <person name="Bale N.J."/>
            <person name="Sinninghe Damste J.S."/>
            <person name="Khijniak T.V."/>
            <person name="Kublanov I.V."/>
            <person name="Toshchakov S.V."/>
        </authorList>
    </citation>
    <scope>NUCLEOTIDE SEQUENCE [LARGE SCALE GENOMIC DNA]</scope>
    <source>
        <strain evidence="6 7">AArcht4T</strain>
    </source>
</reference>
<dbReference type="PANTHER" id="PTHR30136:SF35">
    <property type="entry name" value="HTH-TYPE TRANSCRIPTIONAL REGULATOR RV1719"/>
    <property type="match status" value="1"/>
</dbReference>
<dbReference type="Pfam" id="PF01614">
    <property type="entry name" value="IclR_C"/>
    <property type="match status" value="1"/>
</dbReference>
<proteinExistence type="predicted"/>
<evidence type="ECO:0000256" key="3">
    <source>
        <dbReference type="ARBA" id="ARBA00023163"/>
    </source>
</evidence>
<dbReference type="SUPFAM" id="SSF55781">
    <property type="entry name" value="GAF domain-like"/>
    <property type="match status" value="1"/>
</dbReference>
<dbReference type="CDD" id="cd00090">
    <property type="entry name" value="HTH_ARSR"/>
    <property type="match status" value="1"/>
</dbReference>
<comment type="caution">
    <text evidence="6">The sequence shown here is derived from an EMBL/GenBank/DDBJ whole genome shotgun (WGS) entry which is preliminary data.</text>
</comment>
<dbReference type="SUPFAM" id="SSF46785">
    <property type="entry name" value="Winged helix' DNA-binding domain"/>
    <property type="match status" value="1"/>
</dbReference>
<dbReference type="PANTHER" id="PTHR30136">
    <property type="entry name" value="HELIX-TURN-HELIX TRANSCRIPTIONAL REGULATOR, ICLR FAMILY"/>
    <property type="match status" value="1"/>
</dbReference>
<dbReference type="GO" id="GO:0003700">
    <property type="term" value="F:DNA-binding transcription factor activity"/>
    <property type="evidence" value="ECO:0007669"/>
    <property type="project" value="TreeGrafter"/>
</dbReference>
<dbReference type="EMBL" id="REGA01000010">
    <property type="protein sequence ID" value="RQG94181.1"/>
    <property type="molecule type" value="Genomic_DNA"/>
</dbReference>
<feature type="domain" description="IclR-ED" evidence="5">
    <location>
        <begin position="82"/>
        <end position="263"/>
    </location>
</feature>
<evidence type="ECO:0000256" key="2">
    <source>
        <dbReference type="ARBA" id="ARBA00023125"/>
    </source>
</evidence>
<keyword evidence="7" id="KW-1185">Reference proteome</keyword>
<evidence type="ECO:0000313" key="7">
    <source>
        <dbReference type="Proteomes" id="UP000282323"/>
    </source>
</evidence>
<evidence type="ECO:0000259" key="4">
    <source>
        <dbReference type="PROSITE" id="PS51077"/>
    </source>
</evidence>
<sequence length="263" mass="29642">MNFIWVSPHNSTMRRQSDSPSLQTVDNCFDIIEALKELDGARVTEVADHVGLSKSSVHKHLITLKRRGYVTMESDEYYVSLRFSNLAEYAKYRTASRRKLFQFSKSLPEFAGLQVGVIIEENGRGSYLKPELDENPFTGPQAGSRVYLHGTAAGKAILATLPEETVDRIVDIWGLPQLTSQTITDRETLRAELKSIRSNEFAFNNGENNEGIRAIGTAITDSNDTTLGAISVGGPQYRIDDTWFEEELPYDLLDRVEEFEREL</sequence>
<dbReference type="GO" id="GO:0003677">
    <property type="term" value="F:DNA binding"/>
    <property type="evidence" value="ECO:0007669"/>
    <property type="project" value="UniProtKB-KW"/>
</dbReference>
<protein>
    <submittedName>
        <fullName evidence="6">IclR family transcriptional regulator</fullName>
    </submittedName>
</protein>